<proteinExistence type="inferred from homology"/>
<dbReference type="PANTHER" id="PTHR20935">
    <property type="entry name" value="PHOSPHOGLYCERATE MUTASE-RELATED"/>
    <property type="match status" value="1"/>
</dbReference>
<dbReference type="EMBL" id="JAAPAO010000042">
    <property type="protein sequence ID" value="KAF4675816.1"/>
    <property type="molecule type" value="Genomic_DNA"/>
</dbReference>
<evidence type="ECO:0000313" key="7">
    <source>
        <dbReference type="Proteomes" id="UP000591131"/>
    </source>
</evidence>
<evidence type="ECO:0000256" key="2">
    <source>
        <dbReference type="ARBA" id="ARBA00022801"/>
    </source>
</evidence>
<sequence length="306" mass="33853">MPFYSRQLSRTFGRRFVATVVSSAVKAKNGPKVQWKKIAVLVGATGLSVAVGNVIYDYVVLKNLEEIDYAVRTGLKWDPEWDFYELLDDSDMLVQPTVDEVIKKSRKKWESDNNVNRRLVIMVRHGSVETENAHTTLSDAGIKEMELTAERISLLLTKTGGVVRAVAHGGSEESKASAAILSNRLNAEMEATPLLDEGFPEMPDPPVASLTPDMIQPEETARLESGYRTYFDRPSKDKAAEGGKLGVDIIVGHGNQLRYLLCRALQLSSTYWLRFSLSPASITMIDITNEGRVQALRIGDSGHLSP</sequence>
<evidence type="ECO:0000256" key="1">
    <source>
        <dbReference type="ARBA" id="ARBA00006717"/>
    </source>
</evidence>
<comment type="caution">
    <text evidence="6">The sequence shown here is derived from an EMBL/GenBank/DDBJ whole genome shotgun (WGS) entry which is preliminary data.</text>
</comment>
<dbReference type="Gene3D" id="3.40.50.1240">
    <property type="entry name" value="Phosphoglycerate mutase-like"/>
    <property type="match status" value="1"/>
</dbReference>
<evidence type="ECO:0000313" key="6">
    <source>
        <dbReference type="EMBL" id="KAF4675816.1"/>
    </source>
</evidence>
<evidence type="ECO:0000256" key="3">
    <source>
        <dbReference type="ARBA" id="ARBA00039765"/>
    </source>
</evidence>
<dbReference type="PANTHER" id="PTHR20935:SF0">
    <property type="entry name" value="SERINE_THREONINE-PROTEIN PHOSPHATASE PGAM5, MITOCHONDRIAL"/>
    <property type="match status" value="1"/>
</dbReference>
<comment type="similarity">
    <text evidence="1">Belongs to the phosphoglycerate mutase family. BPG-dependent PGAM subfamily.</text>
</comment>
<dbReference type="GO" id="GO:0004722">
    <property type="term" value="F:protein serine/threonine phosphatase activity"/>
    <property type="evidence" value="ECO:0007669"/>
    <property type="project" value="TreeGrafter"/>
</dbReference>
<dbReference type="GO" id="GO:0005739">
    <property type="term" value="C:mitochondrion"/>
    <property type="evidence" value="ECO:0007669"/>
    <property type="project" value="TreeGrafter"/>
</dbReference>
<organism evidence="6 7">
    <name type="scientific">Perkinsus chesapeaki</name>
    <name type="common">Clam parasite</name>
    <name type="synonym">Perkinsus andrewsi</name>
    <dbReference type="NCBI Taxonomy" id="330153"/>
    <lineage>
        <taxon>Eukaryota</taxon>
        <taxon>Sar</taxon>
        <taxon>Alveolata</taxon>
        <taxon>Perkinsozoa</taxon>
        <taxon>Perkinsea</taxon>
        <taxon>Perkinsida</taxon>
        <taxon>Perkinsidae</taxon>
        <taxon>Perkinsus</taxon>
    </lineage>
</organism>
<keyword evidence="7" id="KW-1185">Reference proteome</keyword>
<feature type="transmembrane region" description="Helical" evidence="5">
    <location>
        <begin position="38"/>
        <end position="56"/>
    </location>
</feature>
<evidence type="ECO:0000256" key="5">
    <source>
        <dbReference type="SAM" id="Phobius"/>
    </source>
</evidence>
<dbReference type="Pfam" id="PF00300">
    <property type="entry name" value="His_Phos_1"/>
    <property type="match status" value="1"/>
</dbReference>
<name>A0A7J6MWK7_PERCH</name>
<keyword evidence="5" id="KW-0812">Transmembrane</keyword>
<dbReference type="InterPro" id="IPR029033">
    <property type="entry name" value="His_PPase_superfam"/>
</dbReference>
<keyword evidence="5" id="KW-1133">Transmembrane helix</keyword>
<keyword evidence="2" id="KW-0378">Hydrolase</keyword>
<dbReference type="InterPro" id="IPR051021">
    <property type="entry name" value="Mito_Ser/Thr_phosphatase"/>
</dbReference>
<keyword evidence="5" id="KW-0472">Membrane</keyword>
<dbReference type="AlphaFoldDB" id="A0A7J6MWK7"/>
<dbReference type="InterPro" id="IPR013078">
    <property type="entry name" value="His_Pase_superF_clade-1"/>
</dbReference>
<reference evidence="6 7" key="1">
    <citation type="submission" date="2020-04" db="EMBL/GenBank/DDBJ databases">
        <title>Perkinsus chesapeaki whole genome sequence.</title>
        <authorList>
            <person name="Bogema D.R."/>
        </authorList>
    </citation>
    <scope>NUCLEOTIDE SEQUENCE [LARGE SCALE GENOMIC DNA]</scope>
    <source>
        <strain evidence="6">ATCC PRA-425</strain>
    </source>
</reference>
<evidence type="ECO:0000256" key="4">
    <source>
        <dbReference type="ARBA" id="ARBA00040722"/>
    </source>
</evidence>
<accession>A0A7J6MWK7</accession>
<dbReference type="SUPFAM" id="SSF53254">
    <property type="entry name" value="Phosphoglycerate mutase-like"/>
    <property type="match status" value="1"/>
</dbReference>
<gene>
    <name evidence="6" type="ORF">FOL47_007242</name>
</gene>
<dbReference type="GO" id="GO:0090141">
    <property type="term" value="P:positive regulation of mitochondrial fission"/>
    <property type="evidence" value="ECO:0007669"/>
    <property type="project" value="TreeGrafter"/>
</dbReference>
<dbReference type="OrthoDB" id="2118094at2759"/>
<protein>
    <recommendedName>
        <fullName evidence="3">Serine/threonine-protein phosphatase PGAM5, mitochondrial</fullName>
    </recommendedName>
    <alternativeName>
        <fullName evidence="4">Serine/threonine-protein phosphatase Pgam5, mitochondrial</fullName>
    </alternativeName>
</protein>
<dbReference type="Proteomes" id="UP000591131">
    <property type="component" value="Unassembled WGS sequence"/>
</dbReference>